<name>A0A6S6SAD8_9BACT</name>
<dbReference type="AlphaFoldDB" id="A0A6S6SAD8"/>
<reference evidence="2" key="1">
    <citation type="submission" date="2020-01" db="EMBL/GenBank/DDBJ databases">
        <authorList>
            <person name="Meier V. D."/>
            <person name="Meier V D."/>
        </authorList>
    </citation>
    <scope>NUCLEOTIDE SEQUENCE</scope>
    <source>
        <strain evidence="2">HLG_WM_MAG_01</strain>
    </source>
</reference>
<keyword evidence="1" id="KW-1133">Transmembrane helix</keyword>
<accession>A0A6S6SAD8</accession>
<proteinExistence type="predicted"/>
<protein>
    <submittedName>
        <fullName evidence="2">Uncharacterized protein</fullName>
    </submittedName>
</protein>
<gene>
    <name evidence="2" type="ORF">HELGO_WM2452</name>
</gene>
<feature type="transmembrane region" description="Helical" evidence="1">
    <location>
        <begin position="12"/>
        <end position="34"/>
    </location>
</feature>
<dbReference type="EMBL" id="CACVAS010000020">
    <property type="protein sequence ID" value="CAA6801499.1"/>
    <property type="molecule type" value="Genomic_DNA"/>
</dbReference>
<keyword evidence="1" id="KW-0472">Membrane</keyword>
<evidence type="ECO:0000313" key="2">
    <source>
        <dbReference type="EMBL" id="CAA6801499.1"/>
    </source>
</evidence>
<sequence>MFDMTQPIQMEVIIGSIVFIFGLVGVGLAVVAYYKKKLNISNVEDEK</sequence>
<evidence type="ECO:0000256" key="1">
    <source>
        <dbReference type="SAM" id="Phobius"/>
    </source>
</evidence>
<organism evidence="2">
    <name type="scientific">uncultured Sulfurovum sp</name>
    <dbReference type="NCBI Taxonomy" id="269237"/>
    <lineage>
        <taxon>Bacteria</taxon>
        <taxon>Pseudomonadati</taxon>
        <taxon>Campylobacterota</taxon>
        <taxon>Epsilonproteobacteria</taxon>
        <taxon>Campylobacterales</taxon>
        <taxon>Sulfurovaceae</taxon>
        <taxon>Sulfurovum</taxon>
        <taxon>environmental samples</taxon>
    </lineage>
</organism>
<keyword evidence="1" id="KW-0812">Transmembrane</keyword>